<dbReference type="OrthoDB" id="9796486at2"/>
<dbReference type="SUPFAM" id="SSF63380">
    <property type="entry name" value="Riboflavin synthase domain-like"/>
    <property type="match status" value="1"/>
</dbReference>
<dbReference type="GO" id="GO:0016491">
    <property type="term" value="F:oxidoreductase activity"/>
    <property type="evidence" value="ECO:0007669"/>
    <property type="project" value="InterPro"/>
</dbReference>
<keyword evidence="3" id="KW-1185">Reference proteome</keyword>
<dbReference type="Pfam" id="PF00175">
    <property type="entry name" value="NAD_binding_1"/>
    <property type="match status" value="1"/>
</dbReference>
<reference evidence="2 3" key="1">
    <citation type="submission" date="2019-08" db="EMBL/GenBank/DDBJ databases">
        <title>Complete genome sequence of Terriglobus albidus strain ORNL.</title>
        <authorList>
            <person name="Podar M."/>
        </authorList>
    </citation>
    <scope>NUCLEOTIDE SEQUENCE [LARGE SCALE GENOMIC DNA]</scope>
    <source>
        <strain evidence="2 3">ORNL</strain>
    </source>
</reference>
<name>A0A5B9EFX4_9BACT</name>
<evidence type="ECO:0000313" key="3">
    <source>
        <dbReference type="Proteomes" id="UP000321820"/>
    </source>
</evidence>
<dbReference type="InterPro" id="IPR008333">
    <property type="entry name" value="Cbr1-like_FAD-bd_dom"/>
</dbReference>
<proteinExistence type="predicted"/>
<protein>
    <submittedName>
        <fullName evidence="2">FAD-dependent oxidoreductase</fullName>
    </submittedName>
</protein>
<dbReference type="Pfam" id="PF00970">
    <property type="entry name" value="FAD_binding_6"/>
    <property type="match status" value="1"/>
</dbReference>
<dbReference type="InterPro" id="IPR039261">
    <property type="entry name" value="FNR_nucleotide-bd"/>
</dbReference>
<feature type="domain" description="FAD-binding FR-type" evidence="1">
    <location>
        <begin position="5"/>
        <end position="104"/>
    </location>
</feature>
<dbReference type="PANTHER" id="PTHR47354">
    <property type="entry name" value="NADH OXIDOREDUCTASE HCR"/>
    <property type="match status" value="1"/>
</dbReference>
<dbReference type="InterPro" id="IPR017938">
    <property type="entry name" value="Riboflavin_synthase-like_b-brl"/>
</dbReference>
<dbReference type="Gene3D" id="2.40.30.10">
    <property type="entry name" value="Translation factors"/>
    <property type="match status" value="1"/>
</dbReference>
<evidence type="ECO:0000259" key="1">
    <source>
        <dbReference type="PROSITE" id="PS51384"/>
    </source>
</evidence>
<dbReference type="InterPro" id="IPR017927">
    <property type="entry name" value="FAD-bd_FR_type"/>
</dbReference>
<dbReference type="PANTHER" id="PTHR47354:SF5">
    <property type="entry name" value="PROTEIN RFBI"/>
    <property type="match status" value="1"/>
</dbReference>
<sequence>MPEHAGVIAAALASKRLLSEASQTWELSFTCSEPLTYQPGQFYSFVTERDGKQEVRAYSLTQAPDGDRMVLCLNRAGWYSNLLCDLKAGETVHVQGPYGGFVLHEGPGIILADGVGIAPVAAMVDALLRAQRNAGSLHLLHTASSESELFYRDRFERAEREITGFRYLPLPGVELAPRLEEILSQAGGEKPTAYIVGLNAFAAPLRQWLKDRGWDRKQIVFERYD</sequence>
<evidence type="ECO:0000313" key="2">
    <source>
        <dbReference type="EMBL" id="QEE30982.1"/>
    </source>
</evidence>
<dbReference type="PROSITE" id="PS51384">
    <property type="entry name" value="FAD_FR"/>
    <property type="match status" value="1"/>
</dbReference>
<dbReference type="Gene3D" id="3.40.50.80">
    <property type="entry name" value="Nucleotide-binding domain of ferredoxin-NADP reductase (FNR) module"/>
    <property type="match status" value="1"/>
</dbReference>
<dbReference type="AlphaFoldDB" id="A0A5B9EFX4"/>
<dbReference type="CDD" id="cd00322">
    <property type="entry name" value="FNR_like"/>
    <property type="match status" value="1"/>
</dbReference>
<dbReference type="Proteomes" id="UP000321820">
    <property type="component" value="Chromosome"/>
</dbReference>
<organism evidence="2 3">
    <name type="scientific">Terriglobus albidus</name>
    <dbReference type="NCBI Taxonomy" id="1592106"/>
    <lineage>
        <taxon>Bacteria</taxon>
        <taxon>Pseudomonadati</taxon>
        <taxon>Acidobacteriota</taxon>
        <taxon>Terriglobia</taxon>
        <taxon>Terriglobales</taxon>
        <taxon>Acidobacteriaceae</taxon>
        <taxon>Terriglobus</taxon>
    </lineage>
</organism>
<accession>A0A5B9EFX4</accession>
<dbReference type="EMBL" id="CP042806">
    <property type="protein sequence ID" value="QEE30982.1"/>
    <property type="molecule type" value="Genomic_DNA"/>
</dbReference>
<gene>
    <name evidence="2" type="ORF">FTW19_25050</name>
</gene>
<dbReference type="InterPro" id="IPR001433">
    <property type="entry name" value="OxRdtase_FAD/NAD-bd"/>
</dbReference>
<dbReference type="SUPFAM" id="SSF52343">
    <property type="entry name" value="Ferredoxin reductase-like, C-terminal NADP-linked domain"/>
    <property type="match status" value="1"/>
</dbReference>
<dbReference type="InterPro" id="IPR050415">
    <property type="entry name" value="MRET"/>
</dbReference>
<dbReference type="KEGG" id="talb:FTW19_25050"/>